<organism evidence="1 2">
    <name type="scientific">Allacma fusca</name>
    <dbReference type="NCBI Taxonomy" id="39272"/>
    <lineage>
        <taxon>Eukaryota</taxon>
        <taxon>Metazoa</taxon>
        <taxon>Ecdysozoa</taxon>
        <taxon>Arthropoda</taxon>
        <taxon>Hexapoda</taxon>
        <taxon>Collembola</taxon>
        <taxon>Symphypleona</taxon>
        <taxon>Sminthuridae</taxon>
        <taxon>Allacma</taxon>
    </lineage>
</organism>
<name>A0A8J2JYG5_9HEXA</name>
<feature type="non-terminal residue" evidence="1">
    <location>
        <position position="1"/>
    </location>
</feature>
<dbReference type="AlphaFoldDB" id="A0A8J2JYG5"/>
<keyword evidence="2" id="KW-1185">Reference proteome</keyword>
<dbReference type="Proteomes" id="UP000708208">
    <property type="component" value="Unassembled WGS sequence"/>
</dbReference>
<gene>
    <name evidence="1" type="ORF">AFUS01_LOCUS13323</name>
</gene>
<evidence type="ECO:0000313" key="1">
    <source>
        <dbReference type="EMBL" id="CAG7724290.1"/>
    </source>
</evidence>
<reference evidence="1" key="1">
    <citation type="submission" date="2021-06" db="EMBL/GenBank/DDBJ databases">
        <authorList>
            <person name="Hodson N. C."/>
            <person name="Mongue J. A."/>
            <person name="Jaron S. K."/>
        </authorList>
    </citation>
    <scope>NUCLEOTIDE SEQUENCE</scope>
</reference>
<dbReference type="EMBL" id="CAJVCH010107959">
    <property type="protein sequence ID" value="CAG7724290.1"/>
    <property type="molecule type" value="Genomic_DNA"/>
</dbReference>
<comment type="caution">
    <text evidence="1">The sequence shown here is derived from an EMBL/GenBank/DDBJ whole genome shotgun (WGS) entry which is preliminary data.</text>
</comment>
<accession>A0A8J2JYG5</accession>
<proteinExistence type="predicted"/>
<protein>
    <submittedName>
        <fullName evidence="1">Uncharacterized protein</fullName>
    </submittedName>
</protein>
<sequence length="29" mass="3209">MPQTRLLKLPTLILGTVELPLHPALQTLT</sequence>
<evidence type="ECO:0000313" key="2">
    <source>
        <dbReference type="Proteomes" id="UP000708208"/>
    </source>
</evidence>